<dbReference type="SUPFAM" id="SSF48179">
    <property type="entry name" value="6-phosphogluconate dehydrogenase C-terminal domain-like"/>
    <property type="match status" value="1"/>
</dbReference>
<dbReference type="GO" id="GO:0008977">
    <property type="term" value="F:prephenate dehydrogenase (NAD+) activity"/>
    <property type="evidence" value="ECO:0007669"/>
    <property type="project" value="InterPro"/>
</dbReference>
<keyword evidence="7" id="KW-1185">Reference proteome</keyword>
<comment type="similarity">
    <text evidence="1">Belongs to the prephenate/arogenate dehydrogenase family.</text>
</comment>
<comment type="pathway">
    <text evidence="3">Amino-acid biosynthesis.</text>
</comment>
<proteinExistence type="inferred from homology"/>
<dbReference type="GO" id="GO:0006571">
    <property type="term" value="P:tyrosine biosynthetic process"/>
    <property type="evidence" value="ECO:0007669"/>
    <property type="project" value="InterPro"/>
</dbReference>
<dbReference type="SUPFAM" id="SSF51735">
    <property type="entry name" value="NAD(P)-binding Rossmann-fold domains"/>
    <property type="match status" value="1"/>
</dbReference>
<dbReference type="RefSeq" id="WP_238074156.1">
    <property type="nucleotide sequence ID" value="NZ_JAKNJB010000016.1"/>
</dbReference>
<comment type="caution">
    <text evidence="6">The sequence shown here is derived from an EMBL/GenBank/DDBJ whole genome shotgun (WGS) entry which is preliminary data.</text>
</comment>
<evidence type="ECO:0000259" key="4">
    <source>
        <dbReference type="PROSITE" id="PS51176"/>
    </source>
</evidence>
<protein>
    <submittedName>
        <fullName evidence="6">Prephenate dehydrogenase</fullName>
    </submittedName>
</protein>
<evidence type="ECO:0000256" key="2">
    <source>
        <dbReference type="ARBA" id="ARBA00023002"/>
    </source>
</evidence>
<dbReference type="Proteomes" id="UP001200313">
    <property type="component" value="Unassembled WGS sequence"/>
</dbReference>
<dbReference type="Proteomes" id="UP001204562">
    <property type="component" value="Unassembled WGS sequence"/>
</dbReference>
<name>A0AAW5JIZ7_9FIRM</name>
<dbReference type="AlphaFoldDB" id="A0AAW5JIZ7"/>
<dbReference type="GO" id="GO:0004665">
    <property type="term" value="F:prephenate dehydrogenase (NADP+) activity"/>
    <property type="evidence" value="ECO:0007669"/>
    <property type="project" value="InterPro"/>
</dbReference>
<dbReference type="PANTHER" id="PTHR21363">
    <property type="entry name" value="PREPHENATE DEHYDROGENASE"/>
    <property type="match status" value="1"/>
</dbReference>
<dbReference type="InterPro" id="IPR008927">
    <property type="entry name" value="6-PGluconate_DH-like_C_sf"/>
</dbReference>
<organism evidence="6 8">
    <name type="scientific">Intestinimonas massiliensis</name>
    <name type="common">ex Afouda et al. 2020</name>
    <dbReference type="NCBI Taxonomy" id="1673721"/>
    <lineage>
        <taxon>Bacteria</taxon>
        <taxon>Bacillati</taxon>
        <taxon>Bacillota</taxon>
        <taxon>Clostridia</taxon>
        <taxon>Eubacteriales</taxon>
        <taxon>Intestinimonas</taxon>
    </lineage>
</organism>
<dbReference type="GO" id="GO:0070403">
    <property type="term" value="F:NAD+ binding"/>
    <property type="evidence" value="ECO:0007669"/>
    <property type="project" value="InterPro"/>
</dbReference>
<evidence type="ECO:0000313" key="7">
    <source>
        <dbReference type="Proteomes" id="UP001200313"/>
    </source>
</evidence>
<keyword evidence="2" id="KW-0560">Oxidoreductase</keyword>
<dbReference type="InterPro" id="IPR046825">
    <property type="entry name" value="PDH_C"/>
</dbReference>
<dbReference type="PANTHER" id="PTHR21363:SF0">
    <property type="entry name" value="PREPHENATE DEHYDROGENASE [NADP(+)]"/>
    <property type="match status" value="1"/>
</dbReference>
<dbReference type="Gene3D" id="1.10.3660.10">
    <property type="entry name" value="6-phosphogluconate dehydrogenase C-terminal like domain"/>
    <property type="match status" value="1"/>
</dbReference>
<dbReference type="Pfam" id="PF20463">
    <property type="entry name" value="PDH_C"/>
    <property type="match status" value="1"/>
</dbReference>
<reference evidence="5 7" key="1">
    <citation type="submission" date="2022-01" db="EMBL/GenBank/DDBJ databases">
        <title>Collection of gut derived symbiotic bacterial strains cultured from healthy donors.</title>
        <authorList>
            <person name="Lin H."/>
            <person name="Kohout C."/>
            <person name="Waligurski E."/>
            <person name="Pamer E.G."/>
        </authorList>
    </citation>
    <scope>NUCLEOTIDE SEQUENCE [LARGE SCALE GENOMIC DNA]</scope>
    <source>
        <strain evidence="5 7">DFI.3.7</strain>
    </source>
</reference>
<dbReference type="InterPro" id="IPR050812">
    <property type="entry name" value="Preph/Arog_dehydrog"/>
</dbReference>
<dbReference type="Gene3D" id="3.40.50.720">
    <property type="entry name" value="NAD(P)-binding Rossmann-like Domain"/>
    <property type="match status" value="1"/>
</dbReference>
<evidence type="ECO:0000256" key="1">
    <source>
        <dbReference type="ARBA" id="ARBA00007964"/>
    </source>
</evidence>
<gene>
    <name evidence="5" type="ORF">L0P79_10140</name>
    <name evidence="6" type="ORF">NE579_06070</name>
</gene>
<dbReference type="PROSITE" id="PS51176">
    <property type="entry name" value="PDH_ADH"/>
    <property type="match status" value="1"/>
</dbReference>
<dbReference type="InterPro" id="IPR003099">
    <property type="entry name" value="Prephen_DH"/>
</dbReference>
<evidence type="ECO:0000313" key="8">
    <source>
        <dbReference type="Proteomes" id="UP001204562"/>
    </source>
</evidence>
<dbReference type="Pfam" id="PF02153">
    <property type="entry name" value="PDH_N"/>
    <property type="match status" value="1"/>
</dbReference>
<accession>A0AAW5JIZ7</accession>
<dbReference type="InterPro" id="IPR046826">
    <property type="entry name" value="PDH_N"/>
</dbReference>
<dbReference type="EMBL" id="JAKNJB010000016">
    <property type="protein sequence ID" value="MCG4527436.1"/>
    <property type="molecule type" value="Genomic_DNA"/>
</dbReference>
<sequence length="280" mass="30299">MKKQIAIIGLGLIGGSMAMALRGFEDYELVGVDRDPDTLAFAAAHGVADRLTDDAPAVLSQADVVYLCLHPRGIVRFLEANRDRFKPGALVTDVCGIKTAIVEGAAVLPEAVDFIGGHPMAGRETSGIFHADGALFRGAHYIITPGPRSCPSHVALLERIARHIGCRDVVNTTTQKHDAIIAYTSQVMHIMAVAVCDDPDLFDCKGFEGGSFRDCTRVAALDVPLWTELFSMNAPALCTVIRTLEDNLRAYREVIESGDTQALAAKLAWSADRKRHMNLE</sequence>
<evidence type="ECO:0000313" key="6">
    <source>
        <dbReference type="EMBL" id="MCQ4770031.1"/>
    </source>
</evidence>
<evidence type="ECO:0000256" key="3">
    <source>
        <dbReference type="ARBA" id="ARBA00029440"/>
    </source>
</evidence>
<reference evidence="6" key="2">
    <citation type="submission" date="2022-06" db="EMBL/GenBank/DDBJ databases">
        <title>Isolation of gut microbiota from human fecal samples.</title>
        <authorList>
            <person name="Pamer E.G."/>
            <person name="Barat B."/>
            <person name="Waligurski E."/>
            <person name="Medina S."/>
            <person name="Paddock L."/>
            <person name="Mostad J."/>
        </authorList>
    </citation>
    <scope>NUCLEOTIDE SEQUENCE</scope>
    <source>
        <strain evidence="6">DFI.9.91</strain>
    </source>
</reference>
<dbReference type="EMBL" id="JANFYS010000009">
    <property type="protein sequence ID" value="MCQ4770031.1"/>
    <property type="molecule type" value="Genomic_DNA"/>
</dbReference>
<evidence type="ECO:0000313" key="5">
    <source>
        <dbReference type="EMBL" id="MCG4527436.1"/>
    </source>
</evidence>
<dbReference type="InterPro" id="IPR036291">
    <property type="entry name" value="NAD(P)-bd_dom_sf"/>
</dbReference>
<feature type="domain" description="Prephenate/arogenate dehydrogenase" evidence="4">
    <location>
        <begin position="3"/>
        <end position="280"/>
    </location>
</feature>